<protein>
    <submittedName>
        <fullName evidence="10">Uncharacterized protein</fullName>
    </submittedName>
</protein>
<evidence type="ECO:0000256" key="3">
    <source>
        <dbReference type="ARBA" id="ARBA00022528"/>
    </source>
</evidence>
<evidence type="ECO:0000313" key="10">
    <source>
        <dbReference type="EMBL" id="GMN44292.1"/>
    </source>
</evidence>
<keyword evidence="5" id="KW-0812">Transmembrane</keyword>
<reference evidence="10" key="1">
    <citation type="submission" date="2023-07" db="EMBL/GenBank/DDBJ databases">
        <title>draft genome sequence of fig (Ficus carica).</title>
        <authorList>
            <person name="Takahashi T."/>
            <person name="Nishimura K."/>
        </authorList>
    </citation>
    <scope>NUCLEOTIDE SEQUENCE</scope>
</reference>
<comment type="caution">
    <text evidence="10">The sequence shown here is derived from an EMBL/GenBank/DDBJ whole genome shotgun (WGS) entry which is preliminary data.</text>
</comment>
<keyword evidence="8" id="KW-0472">Membrane</keyword>
<evidence type="ECO:0000256" key="8">
    <source>
        <dbReference type="ARBA" id="ARBA00023136"/>
    </source>
</evidence>
<dbReference type="EMBL" id="BTGU01000018">
    <property type="protein sequence ID" value="GMN44292.1"/>
    <property type="molecule type" value="Genomic_DNA"/>
</dbReference>
<comment type="similarity">
    <text evidence="2">Belongs to the RETICULATA family.</text>
</comment>
<keyword evidence="11" id="KW-1185">Reference proteome</keyword>
<keyword evidence="6" id="KW-0809">Transit peptide</keyword>
<evidence type="ECO:0000256" key="5">
    <source>
        <dbReference type="ARBA" id="ARBA00022692"/>
    </source>
</evidence>
<sequence length="428" mass="47104">MTKTKIYVTKPISLNLHVTTDGKSKLLPHAQRPSICPTIHFPPKKTTTRCFVDDHEVRHGFSFHRRLIAVALSPPWAFTGDHFGSSVERPKMDMSRKSPSKSTSPSLDDCSGDRKEGGDGGDIGGCNVGDGGGVNDDDQYRFDDKDDNDDDRAGLFGTMKDLPKGLRRACEMGLLSSAEVTRFFWFNTRPTLARLYVRLLPMDLSVDFYAKMMANLALPGKIVWEAAASVGCLLGWLVANALTNAAINSFVVFSLTPSSDFAGLQYLPNNVFEKSGRVREFDVHKRALSFFRKAVSLFTLGFATKAAAQIWLLTVGDHDELKERMSIGRTANLSNEALADGLSLGLLTNLRYQLMWGVDRSLDLHFDTTNVSLAFCLGVRFLNTGIGTHPHPWISIEEIWLGLRNLIFLAGSVSGGTFNNAPTAANCF</sequence>
<evidence type="ECO:0000256" key="2">
    <source>
        <dbReference type="ARBA" id="ARBA00010793"/>
    </source>
</evidence>
<proteinExistence type="inferred from homology"/>
<dbReference type="AlphaFoldDB" id="A0AA88D7B0"/>
<evidence type="ECO:0000313" key="11">
    <source>
        <dbReference type="Proteomes" id="UP001187192"/>
    </source>
</evidence>
<accession>A0AA88D7B0</accession>
<name>A0AA88D7B0_FICCA</name>
<feature type="region of interest" description="Disordered" evidence="9">
    <location>
        <begin position="87"/>
        <end position="146"/>
    </location>
</feature>
<dbReference type="GO" id="GO:0099402">
    <property type="term" value="P:plant organ development"/>
    <property type="evidence" value="ECO:0007669"/>
    <property type="project" value="TreeGrafter"/>
</dbReference>
<organism evidence="10 11">
    <name type="scientific">Ficus carica</name>
    <name type="common">Common fig</name>
    <dbReference type="NCBI Taxonomy" id="3494"/>
    <lineage>
        <taxon>Eukaryota</taxon>
        <taxon>Viridiplantae</taxon>
        <taxon>Streptophyta</taxon>
        <taxon>Embryophyta</taxon>
        <taxon>Tracheophyta</taxon>
        <taxon>Spermatophyta</taxon>
        <taxon>Magnoliopsida</taxon>
        <taxon>eudicotyledons</taxon>
        <taxon>Gunneridae</taxon>
        <taxon>Pentapetalae</taxon>
        <taxon>rosids</taxon>
        <taxon>fabids</taxon>
        <taxon>Rosales</taxon>
        <taxon>Moraceae</taxon>
        <taxon>Ficeae</taxon>
        <taxon>Ficus</taxon>
    </lineage>
</organism>
<dbReference type="PANTHER" id="PTHR31038">
    <property type="entry name" value="EXPRESSED PROTEIN-RELATED"/>
    <property type="match status" value="1"/>
</dbReference>
<keyword evidence="7" id="KW-1133">Transmembrane helix</keyword>
<evidence type="ECO:0000256" key="9">
    <source>
        <dbReference type="SAM" id="MobiDB-lite"/>
    </source>
</evidence>
<dbReference type="GO" id="GO:0009706">
    <property type="term" value="C:chloroplast inner membrane"/>
    <property type="evidence" value="ECO:0007669"/>
    <property type="project" value="TreeGrafter"/>
</dbReference>
<evidence type="ECO:0000256" key="7">
    <source>
        <dbReference type="ARBA" id="ARBA00022989"/>
    </source>
</evidence>
<comment type="subcellular location">
    <subcellularLocation>
        <location evidence="1">Plastid</location>
        <location evidence="1">Chloroplast membrane</location>
        <topology evidence="1">Multi-pass membrane protein</topology>
    </subcellularLocation>
</comment>
<dbReference type="Pfam" id="PF11891">
    <property type="entry name" value="RETICULATA-like"/>
    <property type="match status" value="1"/>
</dbReference>
<gene>
    <name evidence="10" type="ORF">TIFTF001_013484</name>
</gene>
<keyword evidence="4" id="KW-0934">Plastid</keyword>
<feature type="compositionally biased region" description="Gly residues" evidence="9">
    <location>
        <begin position="120"/>
        <end position="134"/>
    </location>
</feature>
<evidence type="ECO:0000256" key="4">
    <source>
        <dbReference type="ARBA" id="ARBA00022640"/>
    </source>
</evidence>
<keyword evidence="3" id="KW-0150">Chloroplast</keyword>
<dbReference type="Proteomes" id="UP001187192">
    <property type="component" value="Unassembled WGS sequence"/>
</dbReference>
<evidence type="ECO:0000256" key="6">
    <source>
        <dbReference type="ARBA" id="ARBA00022946"/>
    </source>
</evidence>
<dbReference type="PANTHER" id="PTHR31038:SF2">
    <property type="entry name" value="PROTEIN RETICULATA-RELATED 1, CHLOROPLASTIC"/>
    <property type="match status" value="1"/>
</dbReference>
<evidence type="ECO:0000256" key="1">
    <source>
        <dbReference type="ARBA" id="ARBA00004508"/>
    </source>
</evidence>
<dbReference type="InterPro" id="IPR021825">
    <property type="entry name" value="RETICULATA-related"/>
</dbReference>